<dbReference type="InterPro" id="IPR036412">
    <property type="entry name" value="HAD-like_sf"/>
</dbReference>
<proteinExistence type="inferred from homology"/>
<comment type="similarity">
    <text evidence="2 10">Belongs to the cation transport ATPase (P-type) (TC 3.A.3) family. Type IB subfamily.</text>
</comment>
<keyword evidence="4 10" id="KW-0479">Metal-binding</keyword>
<dbReference type="Proteomes" id="UP000587367">
    <property type="component" value="Unassembled WGS sequence"/>
</dbReference>
<feature type="transmembrane region" description="Helical" evidence="10">
    <location>
        <begin position="310"/>
        <end position="331"/>
    </location>
</feature>
<dbReference type="RefSeq" id="WP_184558403.1">
    <property type="nucleotide sequence ID" value="NZ_JACHKS010000002.1"/>
</dbReference>
<dbReference type="SUPFAM" id="SSF81665">
    <property type="entry name" value="Calcium ATPase, transmembrane domain M"/>
    <property type="match status" value="1"/>
</dbReference>
<gene>
    <name evidence="13" type="ORF">HNP24_003201</name>
</gene>
<dbReference type="EC" id="7.2.2.12" evidence="8"/>
<evidence type="ECO:0000256" key="9">
    <source>
        <dbReference type="ARBA" id="ARBA00047308"/>
    </source>
</evidence>
<dbReference type="InterPro" id="IPR044492">
    <property type="entry name" value="P_typ_ATPase_HD_dom"/>
</dbReference>
<feature type="transmembrane region" description="Helical" evidence="10">
    <location>
        <begin position="608"/>
        <end position="628"/>
    </location>
</feature>
<dbReference type="SFLD" id="SFLDF00027">
    <property type="entry name" value="p-type_atpase"/>
    <property type="match status" value="1"/>
</dbReference>
<comment type="catalytic activity">
    <reaction evidence="9">
        <text>Zn(2+)(in) + ATP + H2O = Zn(2+)(out) + ADP + phosphate + H(+)</text>
        <dbReference type="Rhea" id="RHEA:20621"/>
        <dbReference type="ChEBI" id="CHEBI:15377"/>
        <dbReference type="ChEBI" id="CHEBI:15378"/>
        <dbReference type="ChEBI" id="CHEBI:29105"/>
        <dbReference type="ChEBI" id="CHEBI:30616"/>
        <dbReference type="ChEBI" id="CHEBI:43474"/>
        <dbReference type="ChEBI" id="CHEBI:456216"/>
        <dbReference type="EC" id="7.2.2.12"/>
    </reaction>
</comment>
<dbReference type="InterPro" id="IPR023214">
    <property type="entry name" value="HAD_sf"/>
</dbReference>
<keyword evidence="7 10" id="KW-0472">Membrane</keyword>
<dbReference type="SUPFAM" id="SSF81653">
    <property type="entry name" value="Calcium ATPase, transduction domain A"/>
    <property type="match status" value="1"/>
</dbReference>
<feature type="transmembrane region" description="Helical" evidence="10">
    <location>
        <begin position="634"/>
        <end position="653"/>
    </location>
</feature>
<dbReference type="SFLD" id="SFLDS00003">
    <property type="entry name" value="Haloacid_Dehalogenase"/>
    <property type="match status" value="1"/>
</dbReference>
<evidence type="ECO:0000256" key="10">
    <source>
        <dbReference type="RuleBase" id="RU362081"/>
    </source>
</evidence>
<protein>
    <recommendedName>
        <fullName evidence="8">P-type Zn(2+) transporter</fullName>
        <ecNumber evidence="8">7.2.2.12</ecNumber>
    </recommendedName>
</protein>
<dbReference type="PRINTS" id="PR00119">
    <property type="entry name" value="CATATPASE"/>
</dbReference>
<keyword evidence="10" id="KW-1003">Cell membrane</keyword>
<evidence type="ECO:0000256" key="11">
    <source>
        <dbReference type="SAM" id="MobiDB-lite"/>
    </source>
</evidence>
<dbReference type="Gene3D" id="2.70.150.10">
    <property type="entry name" value="Calcium-transporting ATPase, cytoplasmic transduction domain A"/>
    <property type="match status" value="1"/>
</dbReference>
<dbReference type="Pfam" id="PF00122">
    <property type="entry name" value="E1-E2_ATPase"/>
    <property type="match status" value="1"/>
</dbReference>
<dbReference type="PANTHER" id="PTHR48085">
    <property type="entry name" value="CADMIUM/ZINC-TRANSPORTING ATPASE HMA2-RELATED"/>
    <property type="match status" value="1"/>
</dbReference>
<dbReference type="InterPro" id="IPR018303">
    <property type="entry name" value="ATPase_P-typ_P_site"/>
</dbReference>
<dbReference type="InterPro" id="IPR001757">
    <property type="entry name" value="P_typ_ATPase"/>
</dbReference>
<dbReference type="NCBIfam" id="TIGR01512">
    <property type="entry name" value="ATPase-IB2_Cd"/>
    <property type="match status" value="1"/>
</dbReference>
<dbReference type="NCBIfam" id="TIGR01525">
    <property type="entry name" value="ATPase-IB_hvy"/>
    <property type="match status" value="1"/>
</dbReference>
<keyword evidence="6 10" id="KW-1133">Transmembrane helix</keyword>
<evidence type="ECO:0000256" key="7">
    <source>
        <dbReference type="ARBA" id="ARBA00023136"/>
    </source>
</evidence>
<evidence type="ECO:0000256" key="1">
    <source>
        <dbReference type="ARBA" id="ARBA00004370"/>
    </source>
</evidence>
<keyword evidence="10" id="KW-0067">ATP-binding</keyword>
<name>A0ABR6Q5Y7_9FLAO</name>
<evidence type="ECO:0000313" key="14">
    <source>
        <dbReference type="Proteomes" id="UP000587367"/>
    </source>
</evidence>
<dbReference type="InterPro" id="IPR027256">
    <property type="entry name" value="P-typ_ATPase_IB"/>
</dbReference>
<comment type="caution">
    <text evidence="13">The sequence shown here is derived from an EMBL/GenBank/DDBJ whole genome shotgun (WGS) entry which is preliminary data.</text>
</comment>
<dbReference type="EMBL" id="JACHKS010000002">
    <property type="protein sequence ID" value="MBB6332209.1"/>
    <property type="molecule type" value="Genomic_DNA"/>
</dbReference>
<keyword evidence="10" id="KW-0547">Nucleotide-binding</keyword>
<dbReference type="InterPro" id="IPR051014">
    <property type="entry name" value="Cation_Transport_ATPase_IB"/>
</dbReference>
<accession>A0ABR6Q5Y7</accession>
<evidence type="ECO:0000256" key="3">
    <source>
        <dbReference type="ARBA" id="ARBA00022692"/>
    </source>
</evidence>
<dbReference type="CDD" id="cd07548">
    <property type="entry name" value="P-type_ATPase-Cd_Zn_Co_like"/>
    <property type="match status" value="1"/>
</dbReference>
<feature type="transmembrane region" description="Helical" evidence="10">
    <location>
        <begin position="278"/>
        <end position="298"/>
    </location>
</feature>
<evidence type="ECO:0000256" key="4">
    <source>
        <dbReference type="ARBA" id="ARBA00022723"/>
    </source>
</evidence>
<evidence type="ECO:0000313" key="13">
    <source>
        <dbReference type="EMBL" id="MBB6332209.1"/>
    </source>
</evidence>
<dbReference type="InterPro" id="IPR023298">
    <property type="entry name" value="ATPase_P-typ_TM_dom_sf"/>
</dbReference>
<dbReference type="Gene3D" id="3.40.50.1000">
    <property type="entry name" value="HAD superfamily/HAD-like"/>
    <property type="match status" value="1"/>
</dbReference>
<evidence type="ECO:0000256" key="6">
    <source>
        <dbReference type="ARBA" id="ARBA00022989"/>
    </source>
</evidence>
<comment type="subcellular location">
    <subcellularLocation>
        <location evidence="10">Cell membrane</location>
    </subcellularLocation>
    <subcellularLocation>
        <location evidence="1">Membrane</location>
    </subcellularLocation>
</comment>
<dbReference type="Gene3D" id="3.40.1110.10">
    <property type="entry name" value="Calcium-transporting ATPase, cytoplasmic domain N"/>
    <property type="match status" value="1"/>
</dbReference>
<dbReference type="NCBIfam" id="TIGR01494">
    <property type="entry name" value="ATPase_P-type"/>
    <property type="match status" value="1"/>
</dbReference>
<feature type="domain" description="P-type ATPase A" evidence="12">
    <location>
        <begin position="160"/>
        <end position="259"/>
    </location>
</feature>
<evidence type="ECO:0000259" key="12">
    <source>
        <dbReference type="Pfam" id="PF00122"/>
    </source>
</evidence>
<keyword evidence="14" id="KW-1185">Reference proteome</keyword>
<feature type="transmembrane region" description="Helical" evidence="10">
    <location>
        <begin position="43"/>
        <end position="63"/>
    </location>
</feature>
<dbReference type="SUPFAM" id="SSF56784">
    <property type="entry name" value="HAD-like"/>
    <property type="match status" value="1"/>
</dbReference>
<keyword evidence="5" id="KW-1278">Translocase</keyword>
<dbReference type="Pfam" id="PF00702">
    <property type="entry name" value="Hydrolase"/>
    <property type="match status" value="1"/>
</dbReference>
<evidence type="ECO:0000256" key="8">
    <source>
        <dbReference type="ARBA" id="ARBA00039097"/>
    </source>
</evidence>
<evidence type="ECO:0000256" key="2">
    <source>
        <dbReference type="ARBA" id="ARBA00006024"/>
    </source>
</evidence>
<sequence length="660" mass="72063">MEKCCSTTPEKPDTKGHKHNHAEGDGHDHDGHDHSHDSGDQTVFQMFLPAIISFVVLLLGIAFDNYIKPTWFTGWVRLVWFLAAYIPVGFPVLKDAYKSIIKGDVFSEFFLMSIATIGAFAIGEYPEGVAVMLFYAVGEVFQSMAVTRAKGNIKALLDQRPDEVTVMENNQPKTMKAKEAKIDDIIQLKPGEKLALDGELLSDSASFNTAALTGESKPDTKNKGEVVLAGMINMNSIALVKVNTAYEDSKLSKILELVQNATAQKAPTELFIRKFAKVYTPIVVFLAIGICLLPYFFVSDYQFRDWLYRALIFLVISCPCALVISIPLGYFGGIGAASRNGILFKGSNFLDSIAEIQNVVMDKTGTMTEGVFKVQEVSMTSEFNKEEILQMVNVLESKSTHPVATAIHNYVGEINHSIPLENVEEIAGHGLKATINGKELLVGNFKLMDKFNINYDLNHANIVYTVIAVAYDKKFAGYITIADSIKEDAKETVDNLHKMNVKATMLSGDKGTVVKYVADQLGIDNAFGDLLPEDKVNKVKEIKARKQTVAFVGDGVNDAPVVALSDVGIAMGGLGSDATIETADVVIQDDKPSKIPMAINIGKQTKKIVWQNIVLAFAVKAVVLILGAGGLATMWEAVFADVGVALLAILNAVRIQRMKF</sequence>
<dbReference type="PROSITE" id="PS00154">
    <property type="entry name" value="ATPASE_E1_E2"/>
    <property type="match status" value="1"/>
</dbReference>
<feature type="transmembrane region" description="Helical" evidence="10">
    <location>
        <begin position="75"/>
        <end position="93"/>
    </location>
</feature>
<dbReference type="InterPro" id="IPR008250">
    <property type="entry name" value="ATPase_P-typ_transduc_dom_A_sf"/>
</dbReference>
<organism evidence="13 14">
    <name type="scientific">Chryseobacterium sediminis</name>
    <dbReference type="NCBI Taxonomy" id="1679494"/>
    <lineage>
        <taxon>Bacteria</taxon>
        <taxon>Pseudomonadati</taxon>
        <taxon>Bacteroidota</taxon>
        <taxon>Flavobacteriia</taxon>
        <taxon>Flavobacteriales</taxon>
        <taxon>Weeksellaceae</taxon>
        <taxon>Chryseobacterium group</taxon>
        <taxon>Chryseobacterium</taxon>
    </lineage>
</organism>
<evidence type="ECO:0000256" key="5">
    <source>
        <dbReference type="ARBA" id="ARBA00022967"/>
    </source>
</evidence>
<feature type="compositionally biased region" description="Basic and acidic residues" evidence="11">
    <location>
        <begin position="10"/>
        <end position="37"/>
    </location>
</feature>
<dbReference type="PANTHER" id="PTHR48085:SF5">
    <property type="entry name" value="CADMIUM_ZINC-TRANSPORTING ATPASE HMA4-RELATED"/>
    <property type="match status" value="1"/>
</dbReference>
<dbReference type="InterPro" id="IPR059000">
    <property type="entry name" value="ATPase_P-type_domA"/>
</dbReference>
<dbReference type="InterPro" id="IPR023299">
    <property type="entry name" value="ATPase_P-typ_cyto_dom_N"/>
</dbReference>
<feature type="region of interest" description="Disordered" evidence="11">
    <location>
        <begin position="1"/>
        <end position="37"/>
    </location>
</feature>
<dbReference type="SFLD" id="SFLDG00002">
    <property type="entry name" value="C1.7:_P-type_atpase_like"/>
    <property type="match status" value="1"/>
</dbReference>
<reference evidence="13 14" key="1">
    <citation type="submission" date="2020-08" db="EMBL/GenBank/DDBJ databases">
        <title>Functional genomics of gut bacteria from endangered species of beetles.</title>
        <authorList>
            <person name="Carlos-Shanley C."/>
        </authorList>
    </citation>
    <scope>NUCLEOTIDE SEQUENCE [LARGE SCALE GENOMIC DNA]</scope>
    <source>
        <strain evidence="13 14">S00068</strain>
    </source>
</reference>
<keyword evidence="3 10" id="KW-0812">Transmembrane</keyword>